<dbReference type="PRINTS" id="PR00061">
    <property type="entry name" value="RIBOSOMALL19"/>
</dbReference>
<keyword evidence="2" id="KW-0689">Ribosomal protein</keyword>
<dbReference type="EMBL" id="CAFBQF010000135">
    <property type="protein sequence ID" value="CAB5057471.1"/>
    <property type="molecule type" value="Genomic_DNA"/>
</dbReference>
<reference evidence="5" key="1">
    <citation type="submission" date="2020-05" db="EMBL/GenBank/DDBJ databases">
        <authorList>
            <person name="Chiriac C."/>
            <person name="Salcher M."/>
            <person name="Ghai R."/>
            <person name="Kavagutti S V."/>
        </authorList>
    </citation>
    <scope>NUCLEOTIDE SEQUENCE</scope>
</reference>
<dbReference type="InterPro" id="IPR018257">
    <property type="entry name" value="Ribosomal_bL19_CS"/>
</dbReference>
<dbReference type="AlphaFoldDB" id="A0A6J7GYT4"/>
<evidence type="ECO:0000313" key="4">
    <source>
        <dbReference type="EMBL" id="CAB4701882.1"/>
    </source>
</evidence>
<dbReference type="HAMAP" id="MF_00402">
    <property type="entry name" value="Ribosomal_bL19"/>
    <property type="match status" value="1"/>
</dbReference>
<keyword evidence="3" id="KW-0687">Ribonucleoprotein</keyword>
<comment type="similarity">
    <text evidence="1">Belongs to the bacterial ribosomal protein bL19 family.</text>
</comment>
<dbReference type="SUPFAM" id="SSF50104">
    <property type="entry name" value="Translation proteins SH3-like domain"/>
    <property type="match status" value="1"/>
</dbReference>
<gene>
    <name evidence="4" type="ORF">UFOPK2593_00672</name>
    <name evidence="5" type="ORF">UFOPK3492_01417</name>
    <name evidence="6" type="ORF">UFOPK4234_01636</name>
    <name evidence="7" type="ORF">UFOPK4295_01605</name>
</gene>
<dbReference type="PANTHER" id="PTHR15680">
    <property type="entry name" value="RIBOSOMAL PROTEIN L19"/>
    <property type="match status" value="1"/>
</dbReference>
<dbReference type="EMBL" id="CAFBMD010000176">
    <property type="protein sequence ID" value="CAB4909533.1"/>
    <property type="molecule type" value="Genomic_DNA"/>
</dbReference>
<dbReference type="PANTHER" id="PTHR15680:SF9">
    <property type="entry name" value="LARGE RIBOSOMAL SUBUNIT PROTEIN BL19M"/>
    <property type="match status" value="1"/>
</dbReference>
<dbReference type="Pfam" id="PF01245">
    <property type="entry name" value="Ribosomal_L19"/>
    <property type="match status" value="1"/>
</dbReference>
<evidence type="ECO:0000256" key="3">
    <source>
        <dbReference type="ARBA" id="ARBA00023274"/>
    </source>
</evidence>
<name>A0A6J7GYT4_9ZZZZ</name>
<organism evidence="5">
    <name type="scientific">freshwater metagenome</name>
    <dbReference type="NCBI Taxonomy" id="449393"/>
    <lineage>
        <taxon>unclassified sequences</taxon>
        <taxon>metagenomes</taxon>
        <taxon>ecological metagenomes</taxon>
    </lineage>
</organism>
<sequence length="187" mass="20141">MHVLDAVDAATLRSGIPAFRSGDELKVHVRVIEGTKSRIQVFQGVVIRRSGSGARETFTIRKVSYGVGVERTFPVHTPVIEKFEIVRRGDVRRAKLYYLRDLRGKAAKIRERRGQDGLFIEETVMETPIIAAPAVTPVVTEAVAPVVTEAVVEAPAVHEEVQADAPAVEAPVAEAAAPAAAAEEPTA</sequence>
<dbReference type="GO" id="GO:0006412">
    <property type="term" value="P:translation"/>
    <property type="evidence" value="ECO:0007669"/>
    <property type="project" value="InterPro"/>
</dbReference>
<accession>A0A6J7GYT4</accession>
<dbReference type="NCBIfam" id="TIGR01024">
    <property type="entry name" value="rplS_bact"/>
    <property type="match status" value="1"/>
</dbReference>
<dbReference type="GO" id="GO:0003735">
    <property type="term" value="F:structural constituent of ribosome"/>
    <property type="evidence" value="ECO:0007669"/>
    <property type="project" value="InterPro"/>
</dbReference>
<dbReference type="GO" id="GO:0022625">
    <property type="term" value="C:cytosolic large ribosomal subunit"/>
    <property type="evidence" value="ECO:0007669"/>
    <property type="project" value="TreeGrafter"/>
</dbReference>
<dbReference type="InterPro" id="IPR001857">
    <property type="entry name" value="Ribosomal_bL19"/>
</dbReference>
<dbReference type="Gene3D" id="2.30.30.790">
    <property type="match status" value="1"/>
</dbReference>
<dbReference type="PROSITE" id="PS01015">
    <property type="entry name" value="RIBOSOMAL_L19"/>
    <property type="match status" value="1"/>
</dbReference>
<dbReference type="FunFam" id="2.30.30.790:FF:000001">
    <property type="entry name" value="50S ribosomal protein L19"/>
    <property type="match status" value="1"/>
</dbReference>
<dbReference type="EMBL" id="CAFBQA010000149">
    <property type="protein sequence ID" value="CAB5042981.1"/>
    <property type="molecule type" value="Genomic_DNA"/>
</dbReference>
<dbReference type="EMBL" id="CAEZXW010000033">
    <property type="protein sequence ID" value="CAB4701882.1"/>
    <property type="molecule type" value="Genomic_DNA"/>
</dbReference>
<evidence type="ECO:0000313" key="6">
    <source>
        <dbReference type="EMBL" id="CAB5042981.1"/>
    </source>
</evidence>
<evidence type="ECO:0000313" key="5">
    <source>
        <dbReference type="EMBL" id="CAB4909533.1"/>
    </source>
</evidence>
<protein>
    <submittedName>
        <fullName evidence="5">Unannotated protein</fullName>
    </submittedName>
</protein>
<evidence type="ECO:0000313" key="7">
    <source>
        <dbReference type="EMBL" id="CAB5057471.1"/>
    </source>
</evidence>
<evidence type="ECO:0000256" key="1">
    <source>
        <dbReference type="ARBA" id="ARBA00005781"/>
    </source>
</evidence>
<dbReference type="InterPro" id="IPR038657">
    <property type="entry name" value="Ribosomal_bL19_sf"/>
</dbReference>
<proteinExistence type="inferred from homology"/>
<evidence type="ECO:0000256" key="2">
    <source>
        <dbReference type="ARBA" id="ARBA00022980"/>
    </source>
</evidence>
<dbReference type="InterPro" id="IPR008991">
    <property type="entry name" value="Translation_prot_SH3-like_sf"/>
</dbReference>